<gene>
    <name evidence="1" type="ORF">SAMN04489760_12747</name>
</gene>
<accession>A0A1H7ZV57</accession>
<reference evidence="1 2" key="1">
    <citation type="submission" date="2016-10" db="EMBL/GenBank/DDBJ databases">
        <authorList>
            <person name="de Groot N.N."/>
        </authorList>
    </citation>
    <scope>NUCLEOTIDE SEQUENCE [LARGE SCALE GENOMIC DNA]</scope>
    <source>
        <strain evidence="1 2">DSM 8423</strain>
    </source>
</reference>
<dbReference type="EMBL" id="FOBS01000027">
    <property type="protein sequence ID" value="SEM62305.1"/>
    <property type="molecule type" value="Genomic_DNA"/>
</dbReference>
<proteinExistence type="predicted"/>
<evidence type="ECO:0000313" key="1">
    <source>
        <dbReference type="EMBL" id="SEM62305.1"/>
    </source>
</evidence>
<sequence length="499" mass="55593">MIMTREEFRRAIGLTRTSFEGGHIKAVQTALQAYHDYKVKDVGNINQQREKKERLNALYDACRAWRTRHVHEEGLKGLDAMKMPVMKYLIEQVAEEMAVMRKIPRIYRKVQFIGYHIQTAGDLSKPTDGQKYIGLVDEKKDIQSRCQILADAIAAARNDASLDPHALKIFIAPEFFYRGGQGGAYSIESASGINAEMDPYLRDADYGDWIFVLGTAIAHMPVAQKAKDIEMLNLAIVRKGGVEVAKSTEKDSLIIYKEYVSAIDYLGRFFGKGKEFHSGKTDIAHVGLANVLGAERTLRPTDGARDTALVKGNGAPNLPGQKRVWQPSLDQRYKASVEYFDGKISRDEMLRRKKPVSYEISEESRSGLGGGSLFEMNGYKFALEICLDHAERRIFSLNPKKIDFHLVTSCGMSPDNSVAKSGGYLFLVDGINIKKLSVHLLQTAGMTVKTISTTSPNIAAPIDMTLASRQTNFKGAATKLFELGRGRVILFKPRDCPPD</sequence>
<dbReference type="OrthoDB" id="1736849at2"/>
<name>A0A1H7ZV57_9BACT</name>
<organism evidence="1 2">
    <name type="scientific">Syntrophus gentianae</name>
    <dbReference type="NCBI Taxonomy" id="43775"/>
    <lineage>
        <taxon>Bacteria</taxon>
        <taxon>Pseudomonadati</taxon>
        <taxon>Thermodesulfobacteriota</taxon>
        <taxon>Syntrophia</taxon>
        <taxon>Syntrophales</taxon>
        <taxon>Syntrophaceae</taxon>
        <taxon>Syntrophus</taxon>
    </lineage>
</organism>
<protein>
    <submittedName>
        <fullName evidence="1">Uncharacterized protein</fullName>
    </submittedName>
</protein>
<dbReference type="RefSeq" id="WP_093884389.1">
    <property type="nucleotide sequence ID" value="NZ_FOBS01000027.1"/>
</dbReference>
<dbReference type="Proteomes" id="UP000198744">
    <property type="component" value="Unassembled WGS sequence"/>
</dbReference>
<dbReference type="AlphaFoldDB" id="A0A1H7ZV57"/>
<evidence type="ECO:0000313" key="2">
    <source>
        <dbReference type="Proteomes" id="UP000198744"/>
    </source>
</evidence>
<keyword evidence="2" id="KW-1185">Reference proteome</keyword>